<reference evidence="1 2" key="1">
    <citation type="journal article" date="2018" name="Front. Microbiol.">
        <title>Genome Sequencing of Streptomyces atratus SCSIOZH16 and Activation Production of Nocardamine via Metabolic Engineering.</title>
        <authorList>
            <person name="Li Y."/>
            <person name="Zhang C."/>
            <person name="Liu C."/>
            <person name="Ju J."/>
            <person name="Ma J."/>
        </authorList>
    </citation>
    <scope>NUCLEOTIDE SEQUENCE [LARGE SCALE GENOMIC DNA]</scope>
    <source>
        <strain evidence="1 2">SCSIO_ZH16</strain>
    </source>
</reference>
<sequence>MQLDEEGQASSIPEILEQFPGREWSWALEAFEYWGAPPTVRLYPSGCTTTQPVETGDGPYFVVVDGDLTSTTPVDLVTCDYTPGLVIVTGSLNAPLLYFANNIRVFVGGDVRVSGACFGQLGDRNAMLTVEGELHARALILGSYAEVCADGGIRALVYAHGLDQLCPDIVRDGLGDDSRFFRPELLDHHENYPPILSVPAAVEAAFAGEELFLPGVEERFPERLVLRRNSA</sequence>
<protein>
    <submittedName>
        <fullName evidence="1">Uncharacterized protein</fullName>
    </submittedName>
</protein>
<evidence type="ECO:0000313" key="1">
    <source>
        <dbReference type="EMBL" id="AXE76666.1"/>
    </source>
</evidence>
<gene>
    <name evidence="1" type="ORF">C5746_06825</name>
</gene>
<dbReference type="EMBL" id="CP027306">
    <property type="protein sequence ID" value="AXE76666.1"/>
    <property type="molecule type" value="Genomic_DNA"/>
</dbReference>
<accession>A0A2Z5J8L0</accession>
<dbReference type="AlphaFoldDB" id="A0A2Z5J8L0"/>
<organism evidence="1 2">
    <name type="scientific">Streptomyces atratus</name>
    <dbReference type="NCBI Taxonomy" id="1893"/>
    <lineage>
        <taxon>Bacteria</taxon>
        <taxon>Bacillati</taxon>
        <taxon>Actinomycetota</taxon>
        <taxon>Actinomycetes</taxon>
        <taxon>Kitasatosporales</taxon>
        <taxon>Streptomycetaceae</taxon>
        <taxon>Streptomyces</taxon>
    </lineage>
</organism>
<dbReference type="Proteomes" id="UP000252698">
    <property type="component" value="Chromosome"/>
</dbReference>
<evidence type="ECO:0000313" key="2">
    <source>
        <dbReference type="Proteomes" id="UP000252698"/>
    </source>
</evidence>
<dbReference type="KEGG" id="sata:C5746_06825"/>
<name>A0A2Z5J8L0_STRAR</name>
<proteinExistence type="predicted"/>